<organism evidence="1 2">
    <name type="scientific">Clostridium brassicae</name>
    <dbReference type="NCBI Taxonomy" id="2999072"/>
    <lineage>
        <taxon>Bacteria</taxon>
        <taxon>Bacillati</taxon>
        <taxon>Bacillota</taxon>
        <taxon>Clostridia</taxon>
        <taxon>Eubacteriales</taxon>
        <taxon>Clostridiaceae</taxon>
        <taxon>Clostridium</taxon>
    </lineage>
</organism>
<dbReference type="Proteomes" id="UP001144612">
    <property type="component" value="Unassembled WGS sequence"/>
</dbReference>
<name>A0ABT4DCI7_9CLOT</name>
<proteinExistence type="predicted"/>
<gene>
    <name evidence="1" type="ORF">OW729_15500</name>
</gene>
<reference evidence="1" key="1">
    <citation type="submission" date="2022-12" db="EMBL/GenBank/DDBJ databases">
        <title>Clostridium sp. nov., isolated from industrial wastewater.</title>
        <authorList>
            <person name="Jiayan W."/>
        </authorList>
    </citation>
    <scope>NUCLEOTIDE SEQUENCE</scope>
    <source>
        <strain evidence="1">ZC22-4</strain>
    </source>
</reference>
<comment type="caution">
    <text evidence="1">The sequence shown here is derived from an EMBL/GenBank/DDBJ whole genome shotgun (WGS) entry which is preliminary data.</text>
</comment>
<keyword evidence="2" id="KW-1185">Reference proteome</keyword>
<evidence type="ECO:0000313" key="1">
    <source>
        <dbReference type="EMBL" id="MCY6960026.1"/>
    </source>
</evidence>
<dbReference type="EMBL" id="JAPQFJ010000018">
    <property type="protein sequence ID" value="MCY6960026.1"/>
    <property type="molecule type" value="Genomic_DNA"/>
</dbReference>
<accession>A0ABT4DCI7</accession>
<protein>
    <submittedName>
        <fullName evidence="1">Uncharacterized protein</fullName>
    </submittedName>
</protein>
<sequence length="92" mass="10827">MDNFYEYGDLKVEMENLKDLLINKMGIGEYSTNDILTAYKTTYENDAQTALDSSWTEYFEEILKQCEGRTEGKIIKQIKDNNVNHNAQWKVY</sequence>
<evidence type="ECO:0000313" key="2">
    <source>
        <dbReference type="Proteomes" id="UP001144612"/>
    </source>
</evidence>
<dbReference type="RefSeq" id="WP_268062457.1">
    <property type="nucleotide sequence ID" value="NZ_JAPQFJ010000018.1"/>
</dbReference>